<dbReference type="InterPro" id="IPR049978">
    <property type="entry name" value="SCO6880-like"/>
</dbReference>
<dbReference type="NCBIfam" id="NF042935">
    <property type="entry name" value="SCO6880_fam"/>
    <property type="match status" value="1"/>
</dbReference>
<reference evidence="1 2" key="1">
    <citation type="submission" date="2022-06" db="EMBL/GenBank/DDBJ databases">
        <title>Genomic Encyclopedia of Archaeal and Bacterial Type Strains, Phase II (KMG-II): from individual species to whole genera.</title>
        <authorList>
            <person name="Goeker M."/>
        </authorList>
    </citation>
    <scope>NUCLEOTIDE SEQUENCE [LARGE SCALE GENOMIC DNA]</scope>
    <source>
        <strain evidence="1 2">DSM 40477</strain>
    </source>
</reference>
<accession>A0ABT1HWI3</accession>
<organism evidence="1 2">
    <name type="scientific">Streptoalloteichus tenebrarius (strain ATCC 17920 / DSM 40477 / JCM 4838 / CBS 697.72 / NBRC 16177 / NCIMB 11028 / NRRL B-12390 / A12253. 1 / ISP 5477)</name>
    <name type="common">Streptomyces tenebrarius</name>
    <dbReference type="NCBI Taxonomy" id="1933"/>
    <lineage>
        <taxon>Bacteria</taxon>
        <taxon>Bacillati</taxon>
        <taxon>Actinomycetota</taxon>
        <taxon>Actinomycetes</taxon>
        <taxon>Pseudonocardiales</taxon>
        <taxon>Pseudonocardiaceae</taxon>
        <taxon>Streptoalloteichus</taxon>
    </lineage>
</organism>
<keyword evidence="2" id="KW-1185">Reference proteome</keyword>
<dbReference type="Proteomes" id="UP001205311">
    <property type="component" value="Unassembled WGS sequence"/>
</dbReference>
<evidence type="ECO:0000313" key="2">
    <source>
        <dbReference type="Proteomes" id="UP001205311"/>
    </source>
</evidence>
<dbReference type="EMBL" id="JAMTCP010000020">
    <property type="protein sequence ID" value="MCP2259869.1"/>
    <property type="molecule type" value="Genomic_DNA"/>
</dbReference>
<sequence length="313" mass="33765">MRRGTPAPCAVLVVRPSRPSLVAAEQLLARREPWVHAGLVVPVQPLVVSGARRWPRGVVGAAGRRVSALLTSARLLPHHPGSALGGICPQITPFSATSAGSGTDGRAHALYRALDRVEDQLCGVGCTSVEWLDSPGLAVAVRSRFNPHATGERPCSAAAGPTTAPPPAVRSYTHDGFTSVTYAVLVLESGVLFGSLRSLLIPRTVGERRALAVHYEILPPHLAWRGVRVERKRHALIRDTKTRRGFTVSAADQRAVREAYGGRWGDHAARLENAATGWFRLLRLELAQDSAFVAACVPIGLGLPKLRWKRMRK</sequence>
<evidence type="ECO:0000313" key="1">
    <source>
        <dbReference type="EMBL" id="MCP2259869.1"/>
    </source>
</evidence>
<name>A0ABT1HWI3_STRSD</name>
<comment type="caution">
    <text evidence="1">The sequence shown here is derived from an EMBL/GenBank/DDBJ whole genome shotgun (WGS) entry which is preliminary data.</text>
</comment>
<protein>
    <submittedName>
        <fullName evidence="1">Uncharacterized protein</fullName>
    </submittedName>
</protein>
<dbReference type="RefSeq" id="WP_253670752.1">
    <property type="nucleotide sequence ID" value="NZ_JAMTCP010000020.1"/>
</dbReference>
<proteinExistence type="predicted"/>
<gene>
    <name evidence="1" type="ORF">LX15_003578</name>
</gene>